<proteinExistence type="predicted"/>
<feature type="compositionally biased region" description="Acidic residues" evidence="1">
    <location>
        <begin position="251"/>
        <end position="262"/>
    </location>
</feature>
<comment type="caution">
    <text evidence="2">The sequence shown here is derived from an EMBL/GenBank/DDBJ whole genome shotgun (WGS) entry which is preliminary data.</text>
</comment>
<organism evidence="2 3">
    <name type="scientific">Riccia sorocarpa</name>
    <dbReference type="NCBI Taxonomy" id="122646"/>
    <lineage>
        <taxon>Eukaryota</taxon>
        <taxon>Viridiplantae</taxon>
        <taxon>Streptophyta</taxon>
        <taxon>Embryophyta</taxon>
        <taxon>Marchantiophyta</taxon>
        <taxon>Marchantiopsida</taxon>
        <taxon>Marchantiidae</taxon>
        <taxon>Marchantiales</taxon>
        <taxon>Ricciaceae</taxon>
        <taxon>Riccia</taxon>
    </lineage>
</organism>
<feature type="compositionally biased region" description="Acidic residues" evidence="1">
    <location>
        <begin position="223"/>
        <end position="238"/>
    </location>
</feature>
<sequence length="432" mass="48761">MKEDTNYPIKSQGFIKAVVFITADGKTFEGWTAEKRTNLLCRKSGTENDYYKRLPKDATQNQKRSWILHHAPSWNMVDTDELPKHGRVHVYYKRPDDIEEIVDYWSTEGGRGRDRHIFWWSCSSCQFKGLKTSCCFYKIIAGIHILKSEVDLSTEAGVVEKPTTDHVYNDDVNEDKNAESNDLTDEDDVNEDKLANEGGNPDESNDLTDEDDNNEDKHGNEEGNPDESNDLTDEDDVNEDKHPNEGGNPDESNDLTDEDDVNEEKHANEGGNPEESNDLTDEEAYEEEIQKVMEKPKSEDLAIANKTSGTNNVTESREKTNQETVEADRHEEPLLQEDILSASITNSEPAESVKESVFIQFDLDAAINARDCGLILEPFTSIMTEDMETVGVCHVETSLQLGGQDVTTTFKSAFIVESEKNEILEEPRGDFD</sequence>
<feature type="compositionally biased region" description="Acidic residues" evidence="1">
    <location>
        <begin position="275"/>
        <end position="287"/>
    </location>
</feature>
<keyword evidence="3" id="KW-1185">Reference proteome</keyword>
<feature type="compositionally biased region" description="Basic and acidic residues" evidence="1">
    <location>
        <begin position="288"/>
        <end position="300"/>
    </location>
</feature>
<evidence type="ECO:0000313" key="2">
    <source>
        <dbReference type="EMBL" id="KAL3698224.1"/>
    </source>
</evidence>
<feature type="region of interest" description="Disordered" evidence="1">
    <location>
        <begin position="163"/>
        <end position="329"/>
    </location>
</feature>
<dbReference type="Proteomes" id="UP001633002">
    <property type="component" value="Unassembled WGS sequence"/>
</dbReference>
<dbReference type="EMBL" id="JBJQOH010000002">
    <property type="protein sequence ID" value="KAL3698224.1"/>
    <property type="molecule type" value="Genomic_DNA"/>
</dbReference>
<dbReference type="AlphaFoldDB" id="A0ABD3I9K7"/>
<name>A0ABD3I9K7_9MARC</name>
<protein>
    <submittedName>
        <fullName evidence="2">Uncharacterized protein</fullName>
    </submittedName>
</protein>
<evidence type="ECO:0000313" key="3">
    <source>
        <dbReference type="Proteomes" id="UP001633002"/>
    </source>
</evidence>
<reference evidence="2 3" key="1">
    <citation type="submission" date="2024-09" db="EMBL/GenBank/DDBJ databases">
        <title>Chromosome-scale assembly of Riccia sorocarpa.</title>
        <authorList>
            <person name="Paukszto L."/>
        </authorList>
    </citation>
    <scope>NUCLEOTIDE SEQUENCE [LARGE SCALE GENOMIC DNA]</scope>
    <source>
        <strain evidence="2">LP-2024</strain>
        <tissue evidence="2">Aerial parts of the thallus</tissue>
    </source>
</reference>
<accession>A0ABD3I9K7</accession>
<feature type="compositionally biased region" description="Basic and acidic residues" evidence="1">
    <location>
        <begin position="163"/>
        <end position="179"/>
    </location>
</feature>
<gene>
    <name evidence="2" type="ORF">R1sor_012300</name>
</gene>
<feature type="compositionally biased region" description="Polar residues" evidence="1">
    <location>
        <begin position="305"/>
        <end position="314"/>
    </location>
</feature>
<feature type="compositionally biased region" description="Acidic residues" evidence="1">
    <location>
        <begin position="203"/>
        <end position="214"/>
    </location>
</feature>
<evidence type="ECO:0000256" key="1">
    <source>
        <dbReference type="SAM" id="MobiDB-lite"/>
    </source>
</evidence>
<feature type="compositionally biased region" description="Basic and acidic residues" evidence="1">
    <location>
        <begin position="315"/>
        <end position="329"/>
    </location>
</feature>